<evidence type="ECO:0000256" key="7">
    <source>
        <dbReference type="ARBA" id="ARBA00022989"/>
    </source>
</evidence>
<feature type="transmembrane region" description="Helical" evidence="9">
    <location>
        <begin position="143"/>
        <end position="164"/>
    </location>
</feature>
<dbReference type="PANTHER" id="PTHR43394:SF1">
    <property type="entry name" value="ATP-BINDING CASSETTE SUB-FAMILY B MEMBER 10, MITOCHONDRIAL"/>
    <property type="match status" value="1"/>
</dbReference>
<dbReference type="InterPro" id="IPR036640">
    <property type="entry name" value="ABC1_TM_sf"/>
</dbReference>
<dbReference type="InterPro" id="IPR017871">
    <property type="entry name" value="ABC_transporter-like_CS"/>
</dbReference>
<evidence type="ECO:0000313" key="12">
    <source>
        <dbReference type="EMBL" id="MBC8432425.1"/>
    </source>
</evidence>
<feature type="transmembrane region" description="Helical" evidence="9">
    <location>
        <begin position="214"/>
        <end position="237"/>
    </location>
</feature>
<dbReference type="InterPro" id="IPR039421">
    <property type="entry name" value="Type_1_exporter"/>
</dbReference>
<evidence type="ECO:0000259" key="10">
    <source>
        <dbReference type="PROSITE" id="PS50893"/>
    </source>
</evidence>
<evidence type="ECO:0000313" key="13">
    <source>
        <dbReference type="Proteomes" id="UP000605201"/>
    </source>
</evidence>
<keyword evidence="3" id="KW-1003">Cell membrane</keyword>
<dbReference type="FunFam" id="3.40.50.300:FF:000221">
    <property type="entry name" value="Multidrug ABC transporter ATP-binding protein"/>
    <property type="match status" value="1"/>
</dbReference>
<dbReference type="Pfam" id="PF00664">
    <property type="entry name" value="ABC_membrane"/>
    <property type="match status" value="1"/>
</dbReference>
<comment type="caution">
    <text evidence="12">The sequence shown here is derived from an EMBL/GenBank/DDBJ whole genome shotgun (WGS) entry which is preliminary data.</text>
</comment>
<feature type="transmembrane region" description="Helical" evidence="9">
    <location>
        <begin position="323"/>
        <end position="345"/>
    </location>
</feature>
<dbReference type="CDD" id="cd18544">
    <property type="entry name" value="ABC_6TM_TmrA_like"/>
    <property type="match status" value="1"/>
</dbReference>
<evidence type="ECO:0000256" key="9">
    <source>
        <dbReference type="SAM" id="Phobius"/>
    </source>
</evidence>
<dbReference type="PROSITE" id="PS50893">
    <property type="entry name" value="ABC_TRANSPORTER_2"/>
    <property type="match status" value="1"/>
</dbReference>
<dbReference type="AlphaFoldDB" id="A0A8J6TSN9"/>
<dbReference type="PROSITE" id="PS00211">
    <property type="entry name" value="ABC_TRANSPORTER_1"/>
    <property type="match status" value="1"/>
</dbReference>
<dbReference type="PROSITE" id="PS50929">
    <property type="entry name" value="ABC_TM1F"/>
    <property type="match status" value="1"/>
</dbReference>
<keyword evidence="7 9" id="KW-1133">Transmembrane helix</keyword>
<evidence type="ECO:0000256" key="3">
    <source>
        <dbReference type="ARBA" id="ARBA00022475"/>
    </source>
</evidence>
<sequence>MQTDFGYFEEKQLGKPYDIKLLRRLYPYARSYKLLLCLSIVFIVVITLLDLSLPYLTKIAIDRYIVPQAEPVQGIGRDVTDSNVRYLRADLTDAKVEAIVQKYADIFKRYESFALVKLDDLEQLEKKELAVLRRNDLAGVSMIAAYFLVIVLVTFVLNFVQVMVMEYTGQMIMHDLRVRLFEHIQSLSVAFFTHNPVGRLVTRVTNDIQNMHELFTSVIVFVFKDLFLLLGITVVLLGINWQLALISFMVLPVVLLASIHFAGQAREAFRVLRIKVAEINTKFSETIGGIKVIQLFLQEKGNYRDFSKLNHENYLAGMQQVHVFAVFMPVIELLGAVTIAIVIYYGGGRVLTGSISLGALVAFISYMRMFFRPIRDIAEKYNIMQNAMASAERIFLILDSTERLPQPVLAVEGVSTSGLKTQTVASAPDNITQIALKDVSLAYIEGETVLKRVSFRVSAGETVALVGPTGSGKTSIINLITRFYDPTSGQVLVNGIDIKNIHTSALREKMALVMQDPFLFSETIRDNITLGKDGVLEKKIQQLVEDSNCKILIDRLPRGLDTVLAEGGMSISSGERQLISIARALARNPDLIILDEATSYIDSSTELKIQEALFNLMANRTSIIVAHRLSTARGADRIIVLNRGRIIETGTHNELMQ</sequence>
<dbReference type="InterPro" id="IPR003439">
    <property type="entry name" value="ABC_transporter-like_ATP-bd"/>
</dbReference>
<evidence type="ECO:0000256" key="5">
    <source>
        <dbReference type="ARBA" id="ARBA00022741"/>
    </source>
</evidence>
<dbReference type="GO" id="GO:0005524">
    <property type="term" value="F:ATP binding"/>
    <property type="evidence" value="ECO:0007669"/>
    <property type="project" value="UniProtKB-KW"/>
</dbReference>
<dbReference type="InterPro" id="IPR027417">
    <property type="entry name" value="P-loop_NTPase"/>
</dbReference>
<dbReference type="Gene3D" id="1.20.1560.10">
    <property type="entry name" value="ABC transporter type 1, transmembrane domain"/>
    <property type="match status" value="1"/>
</dbReference>
<proteinExistence type="predicted"/>
<keyword evidence="5" id="KW-0547">Nucleotide-binding</keyword>
<feature type="domain" description="ABC transporter" evidence="10">
    <location>
        <begin position="434"/>
        <end position="657"/>
    </location>
</feature>
<dbReference type="GO" id="GO:0015421">
    <property type="term" value="F:ABC-type oligopeptide transporter activity"/>
    <property type="evidence" value="ECO:0007669"/>
    <property type="project" value="TreeGrafter"/>
</dbReference>
<evidence type="ECO:0000256" key="6">
    <source>
        <dbReference type="ARBA" id="ARBA00022840"/>
    </source>
</evidence>
<keyword evidence="2" id="KW-0813">Transport</keyword>
<organism evidence="12 13">
    <name type="scientific">Candidatus Desulfatibia vada</name>
    <dbReference type="NCBI Taxonomy" id="2841696"/>
    <lineage>
        <taxon>Bacteria</taxon>
        <taxon>Pseudomonadati</taxon>
        <taxon>Thermodesulfobacteriota</taxon>
        <taxon>Desulfobacteria</taxon>
        <taxon>Desulfobacterales</taxon>
        <taxon>Desulfobacterales incertae sedis</taxon>
        <taxon>Candidatus Desulfatibia</taxon>
    </lineage>
</organism>
<keyword evidence="8 9" id="KW-0472">Membrane</keyword>
<dbReference type="SUPFAM" id="SSF90123">
    <property type="entry name" value="ABC transporter transmembrane region"/>
    <property type="match status" value="1"/>
</dbReference>
<dbReference type="EMBL" id="JACNIG010000222">
    <property type="protein sequence ID" value="MBC8432425.1"/>
    <property type="molecule type" value="Genomic_DNA"/>
</dbReference>
<dbReference type="Proteomes" id="UP000605201">
    <property type="component" value="Unassembled WGS sequence"/>
</dbReference>
<name>A0A8J6TSN9_9BACT</name>
<feature type="transmembrane region" description="Helical" evidence="9">
    <location>
        <begin position="243"/>
        <end position="263"/>
    </location>
</feature>
<evidence type="ECO:0000256" key="4">
    <source>
        <dbReference type="ARBA" id="ARBA00022692"/>
    </source>
</evidence>
<dbReference type="GO" id="GO:0005886">
    <property type="term" value="C:plasma membrane"/>
    <property type="evidence" value="ECO:0007669"/>
    <property type="project" value="UniProtKB-SubCell"/>
</dbReference>
<evidence type="ECO:0000256" key="1">
    <source>
        <dbReference type="ARBA" id="ARBA00004651"/>
    </source>
</evidence>
<evidence type="ECO:0000256" key="2">
    <source>
        <dbReference type="ARBA" id="ARBA00022448"/>
    </source>
</evidence>
<reference evidence="12 13" key="1">
    <citation type="submission" date="2020-08" db="EMBL/GenBank/DDBJ databases">
        <title>Bridging the membrane lipid divide: bacteria of the FCB group superphylum have the potential to synthesize archaeal ether lipids.</title>
        <authorList>
            <person name="Villanueva L."/>
            <person name="Von Meijenfeldt F.A.B."/>
            <person name="Westbye A.B."/>
            <person name="Yadav S."/>
            <person name="Hopmans E.C."/>
            <person name="Dutilh B.E."/>
            <person name="Sinninghe Damste J.S."/>
        </authorList>
    </citation>
    <scope>NUCLEOTIDE SEQUENCE [LARGE SCALE GENOMIC DNA]</scope>
    <source>
        <strain evidence="12">NIOZ-UU17</strain>
    </source>
</reference>
<feature type="domain" description="ABC transmembrane type-1" evidence="11">
    <location>
        <begin position="38"/>
        <end position="386"/>
    </location>
</feature>
<evidence type="ECO:0000259" key="11">
    <source>
        <dbReference type="PROSITE" id="PS50929"/>
    </source>
</evidence>
<feature type="non-terminal residue" evidence="12">
    <location>
        <position position="657"/>
    </location>
</feature>
<dbReference type="PANTHER" id="PTHR43394">
    <property type="entry name" value="ATP-DEPENDENT PERMEASE MDL1, MITOCHONDRIAL"/>
    <property type="match status" value="1"/>
</dbReference>
<dbReference type="InterPro" id="IPR011527">
    <property type="entry name" value="ABC1_TM_dom"/>
</dbReference>
<feature type="transmembrane region" description="Helical" evidence="9">
    <location>
        <begin position="351"/>
        <end position="371"/>
    </location>
</feature>
<comment type="subcellular location">
    <subcellularLocation>
        <location evidence="1">Cell membrane</location>
        <topology evidence="1">Multi-pass membrane protein</topology>
    </subcellularLocation>
</comment>
<gene>
    <name evidence="12" type="ORF">H8D96_10950</name>
</gene>
<dbReference type="SUPFAM" id="SSF52540">
    <property type="entry name" value="P-loop containing nucleoside triphosphate hydrolases"/>
    <property type="match status" value="1"/>
</dbReference>
<evidence type="ECO:0000256" key="8">
    <source>
        <dbReference type="ARBA" id="ARBA00023136"/>
    </source>
</evidence>
<accession>A0A8J6TSN9</accession>
<dbReference type="SMART" id="SM00382">
    <property type="entry name" value="AAA"/>
    <property type="match status" value="1"/>
</dbReference>
<dbReference type="Gene3D" id="3.40.50.300">
    <property type="entry name" value="P-loop containing nucleotide triphosphate hydrolases"/>
    <property type="match status" value="1"/>
</dbReference>
<keyword evidence="6 12" id="KW-0067">ATP-binding</keyword>
<keyword evidence="4 9" id="KW-0812">Transmembrane</keyword>
<dbReference type="InterPro" id="IPR003593">
    <property type="entry name" value="AAA+_ATPase"/>
</dbReference>
<dbReference type="Pfam" id="PF00005">
    <property type="entry name" value="ABC_tran"/>
    <property type="match status" value="1"/>
</dbReference>
<feature type="transmembrane region" description="Helical" evidence="9">
    <location>
        <begin position="32"/>
        <end position="53"/>
    </location>
</feature>
<dbReference type="GO" id="GO:0016887">
    <property type="term" value="F:ATP hydrolysis activity"/>
    <property type="evidence" value="ECO:0007669"/>
    <property type="project" value="InterPro"/>
</dbReference>
<protein>
    <submittedName>
        <fullName evidence="12">ABC transporter ATP-binding protein</fullName>
    </submittedName>
</protein>